<dbReference type="RefSeq" id="XP_016757463.1">
    <property type="nucleotide sequence ID" value="XM_016901580.1"/>
</dbReference>
<sequence>MLREPEWAKSGRYTSFTELDLTPEGVAQVFSTAALLVGKSKLIDPHRLAPVVASPRTRARTTLKLLFSADIIEETVIFTEDITEEWNHGAYEELKKKEEILRLRKDKSLKNDRE</sequence>
<dbReference type="InterPro" id="IPR013078">
    <property type="entry name" value="His_Pase_superF_clade-1"/>
</dbReference>
<protein>
    <submittedName>
        <fullName evidence="1">Uncharacterized protein</fullName>
    </submittedName>
</protein>
<dbReference type="CDD" id="cd07067">
    <property type="entry name" value="HP_PGM_like"/>
    <property type="match status" value="1"/>
</dbReference>
<dbReference type="Gene3D" id="3.40.50.1240">
    <property type="entry name" value="Phosphoglycerate mutase-like"/>
    <property type="match status" value="1"/>
</dbReference>
<name>N1QEF9_SPHMS</name>
<dbReference type="HOGENOM" id="CLU_033323_13_2_1"/>
<evidence type="ECO:0000313" key="2">
    <source>
        <dbReference type="Proteomes" id="UP000016931"/>
    </source>
</evidence>
<evidence type="ECO:0000313" key="1">
    <source>
        <dbReference type="EMBL" id="EMF09342.1"/>
    </source>
</evidence>
<dbReference type="GeneID" id="27898717"/>
<dbReference type="Pfam" id="PF00300">
    <property type="entry name" value="His_Phos_1"/>
    <property type="match status" value="1"/>
</dbReference>
<dbReference type="STRING" id="692275.N1QEF9"/>
<accession>N1QEF9</accession>
<proteinExistence type="predicted"/>
<dbReference type="EMBL" id="KB456269">
    <property type="protein sequence ID" value="EMF09342.1"/>
    <property type="molecule type" value="Genomic_DNA"/>
</dbReference>
<dbReference type="AlphaFoldDB" id="N1QEF9"/>
<organism evidence="1 2">
    <name type="scientific">Sphaerulina musiva (strain SO2202)</name>
    <name type="common">Poplar stem canker fungus</name>
    <name type="synonym">Septoria musiva</name>
    <dbReference type="NCBI Taxonomy" id="692275"/>
    <lineage>
        <taxon>Eukaryota</taxon>
        <taxon>Fungi</taxon>
        <taxon>Dikarya</taxon>
        <taxon>Ascomycota</taxon>
        <taxon>Pezizomycotina</taxon>
        <taxon>Dothideomycetes</taxon>
        <taxon>Dothideomycetidae</taxon>
        <taxon>Mycosphaerellales</taxon>
        <taxon>Mycosphaerellaceae</taxon>
        <taxon>Sphaerulina</taxon>
    </lineage>
</organism>
<dbReference type="InterPro" id="IPR029033">
    <property type="entry name" value="His_PPase_superfam"/>
</dbReference>
<reference evidence="1 2" key="1">
    <citation type="journal article" date="2012" name="PLoS Pathog.">
        <title>Diverse lifestyles and strategies of plant pathogenesis encoded in the genomes of eighteen Dothideomycetes fungi.</title>
        <authorList>
            <person name="Ohm R.A."/>
            <person name="Feau N."/>
            <person name="Henrissat B."/>
            <person name="Schoch C.L."/>
            <person name="Horwitz B.A."/>
            <person name="Barry K.W."/>
            <person name="Condon B.J."/>
            <person name="Copeland A.C."/>
            <person name="Dhillon B."/>
            <person name="Glaser F."/>
            <person name="Hesse C.N."/>
            <person name="Kosti I."/>
            <person name="LaButti K."/>
            <person name="Lindquist E.A."/>
            <person name="Lucas S."/>
            <person name="Salamov A.A."/>
            <person name="Bradshaw R.E."/>
            <person name="Ciuffetti L."/>
            <person name="Hamelin R.C."/>
            <person name="Kema G.H.J."/>
            <person name="Lawrence C."/>
            <person name="Scott J.A."/>
            <person name="Spatafora J.W."/>
            <person name="Turgeon B.G."/>
            <person name="de Wit P.J.G.M."/>
            <person name="Zhong S."/>
            <person name="Goodwin S.B."/>
            <person name="Grigoriev I.V."/>
        </authorList>
    </citation>
    <scope>NUCLEOTIDE SEQUENCE [LARGE SCALE GENOMIC DNA]</scope>
    <source>
        <strain evidence="1 2">SO2202</strain>
    </source>
</reference>
<dbReference type="OMA" id="DYEGMTT"/>
<dbReference type="Proteomes" id="UP000016931">
    <property type="component" value="Unassembled WGS sequence"/>
</dbReference>
<gene>
    <name evidence="1" type="ORF">SEPMUDRAFT_120200</name>
</gene>
<keyword evidence="2" id="KW-1185">Reference proteome</keyword>
<dbReference type="SUPFAM" id="SSF53254">
    <property type="entry name" value="Phosphoglycerate mutase-like"/>
    <property type="match status" value="1"/>
</dbReference>
<dbReference type="eggNOG" id="KOG0235">
    <property type="taxonomic scope" value="Eukaryota"/>
</dbReference>